<evidence type="ECO:0000256" key="4">
    <source>
        <dbReference type="ARBA" id="ARBA00020631"/>
    </source>
</evidence>
<dbReference type="Pfam" id="PF05983">
    <property type="entry name" value="Med7"/>
    <property type="match status" value="1"/>
</dbReference>
<evidence type="ECO:0000313" key="14">
    <source>
        <dbReference type="Proteomes" id="UP001373714"/>
    </source>
</evidence>
<dbReference type="GO" id="GO:0070847">
    <property type="term" value="C:core mediator complex"/>
    <property type="evidence" value="ECO:0007669"/>
    <property type="project" value="TreeGrafter"/>
</dbReference>
<dbReference type="Gene3D" id="6.10.140.200">
    <property type="match status" value="1"/>
</dbReference>
<evidence type="ECO:0000256" key="11">
    <source>
        <dbReference type="SAM" id="Coils"/>
    </source>
</evidence>
<dbReference type="AlphaFoldDB" id="A0AAV9UZG7"/>
<dbReference type="Gene3D" id="6.10.140.1520">
    <property type="match status" value="1"/>
</dbReference>
<keyword evidence="11" id="KW-0175">Coiled coil</keyword>
<gene>
    <name evidence="13" type="primary">MED7</name>
    <name evidence="13" type="ORF">TWF730_009820</name>
</gene>
<evidence type="ECO:0000256" key="3">
    <source>
        <dbReference type="ARBA" id="ARBA00011837"/>
    </source>
</evidence>
<protein>
    <recommendedName>
        <fullName evidence="4 10">Mediator of RNA polymerase II transcription subunit 7</fullName>
    </recommendedName>
</protein>
<evidence type="ECO:0000256" key="2">
    <source>
        <dbReference type="ARBA" id="ARBA00009994"/>
    </source>
</evidence>
<dbReference type="InterPro" id="IPR037212">
    <property type="entry name" value="Med7/Med21-like"/>
</dbReference>
<keyword evidence="5 10" id="KW-0805">Transcription regulation</keyword>
<organism evidence="13 14">
    <name type="scientific">Orbilia blumenaviensis</name>
    <dbReference type="NCBI Taxonomy" id="1796055"/>
    <lineage>
        <taxon>Eukaryota</taxon>
        <taxon>Fungi</taxon>
        <taxon>Dikarya</taxon>
        <taxon>Ascomycota</taxon>
        <taxon>Pezizomycotina</taxon>
        <taxon>Orbiliomycetes</taxon>
        <taxon>Orbiliales</taxon>
        <taxon>Orbiliaceae</taxon>
        <taxon>Orbilia</taxon>
    </lineage>
</organism>
<keyword evidence="8 10" id="KW-0539">Nucleus</keyword>
<comment type="similarity">
    <text evidence="2 10">Belongs to the Mediator complex subunit 7 family.</text>
</comment>
<evidence type="ECO:0000313" key="13">
    <source>
        <dbReference type="EMBL" id="KAK6349060.1"/>
    </source>
</evidence>
<dbReference type="InterPro" id="IPR044888">
    <property type="entry name" value="Mediatior_Med7_sf"/>
</dbReference>
<evidence type="ECO:0000256" key="9">
    <source>
        <dbReference type="ARBA" id="ARBA00025687"/>
    </source>
</evidence>
<feature type="region of interest" description="Disordered" evidence="12">
    <location>
        <begin position="1"/>
        <end position="25"/>
    </location>
</feature>
<feature type="region of interest" description="Disordered" evidence="12">
    <location>
        <begin position="222"/>
        <end position="267"/>
    </location>
</feature>
<evidence type="ECO:0000256" key="8">
    <source>
        <dbReference type="ARBA" id="ARBA00023242"/>
    </source>
</evidence>
<feature type="compositionally biased region" description="Low complexity" evidence="12">
    <location>
        <begin position="222"/>
        <end position="245"/>
    </location>
</feature>
<evidence type="ECO:0000256" key="7">
    <source>
        <dbReference type="ARBA" id="ARBA00023163"/>
    </source>
</evidence>
<keyword evidence="6 10" id="KW-0010">Activator</keyword>
<keyword evidence="7 10" id="KW-0804">Transcription</keyword>
<keyword evidence="14" id="KW-1185">Reference proteome</keyword>
<dbReference type="Proteomes" id="UP001373714">
    <property type="component" value="Unassembled WGS sequence"/>
</dbReference>
<comment type="subunit">
    <text evidence="3 10">Component of the Mediator complex.</text>
</comment>
<comment type="caution">
    <text evidence="13">The sequence shown here is derived from an EMBL/GenBank/DDBJ whole genome shotgun (WGS) entry which is preliminary data.</text>
</comment>
<evidence type="ECO:0000256" key="6">
    <source>
        <dbReference type="ARBA" id="ARBA00023159"/>
    </source>
</evidence>
<reference evidence="13 14" key="1">
    <citation type="submission" date="2019-10" db="EMBL/GenBank/DDBJ databases">
        <authorList>
            <person name="Palmer J.M."/>
        </authorList>
    </citation>
    <scope>NUCLEOTIDE SEQUENCE [LARGE SCALE GENOMIC DNA]</scope>
    <source>
        <strain evidence="13 14">TWF730</strain>
    </source>
</reference>
<name>A0AAV9UZG7_9PEZI</name>
<evidence type="ECO:0000256" key="1">
    <source>
        <dbReference type="ARBA" id="ARBA00004123"/>
    </source>
</evidence>
<dbReference type="GO" id="GO:0003712">
    <property type="term" value="F:transcription coregulator activity"/>
    <property type="evidence" value="ECO:0007669"/>
    <property type="project" value="InterPro"/>
</dbReference>
<dbReference type="PANTHER" id="PTHR21428">
    <property type="entry name" value="MEDIATOR OF RNA POLYMERASE II TRANSCRIPTION SUBUNIT 7"/>
    <property type="match status" value="1"/>
</dbReference>
<dbReference type="InterPro" id="IPR009244">
    <property type="entry name" value="Mediatior_Med7"/>
</dbReference>
<evidence type="ECO:0000256" key="5">
    <source>
        <dbReference type="ARBA" id="ARBA00023015"/>
    </source>
</evidence>
<comment type="function">
    <text evidence="9">Component of the Mediator complex, a coactivator involved in the regulated transcription of nearly all RNA polymerase II-dependent genes. Mediator functions as a bridge to convey information from gene-specific regulatory proteins to the basal RNA polymerase II transcription machinery. Mediator is recruited to promoters by direct interactions with regulatory proteins and serves as a scaffold for the assembly of a functional preinitiation complex with RNA polymerase II and the general transcription factors.</text>
</comment>
<dbReference type="GO" id="GO:0016592">
    <property type="term" value="C:mediator complex"/>
    <property type="evidence" value="ECO:0007669"/>
    <property type="project" value="InterPro"/>
</dbReference>
<sequence>MAEEQDSRRASLFPAPPPFYTHFTPENKDKLKEFQASAAKDSDGDGGNASKKLPAELVCLIPPKPPTDQYHSFGQIWSLPERHPTLKELNIPQLFPEPNNESYNVDRAQELRRLSKSLLLNYLELVGIMGMSPEEYAEKVYHLRIHLINIHELINNYRPHQARETLIAMMEEQLEKTRQETEDNKKACAKIRVLMGSLSSFDAGGLLDTTADSSTTATSSAAADTSDAATAAAAAANSHSGSNGASSGGEERDKSSWEALQQAGLIQ</sequence>
<comment type="subcellular location">
    <subcellularLocation>
        <location evidence="1 10">Nucleus</location>
    </subcellularLocation>
</comment>
<dbReference type="EMBL" id="JAVHNS010000007">
    <property type="protein sequence ID" value="KAK6349060.1"/>
    <property type="molecule type" value="Genomic_DNA"/>
</dbReference>
<dbReference type="PANTHER" id="PTHR21428:SF11">
    <property type="entry name" value="MEDIATOR OF RNA POLYMERASE II TRANSCRIPTION SUBUNIT 7"/>
    <property type="match status" value="1"/>
</dbReference>
<proteinExistence type="inferred from homology"/>
<dbReference type="GO" id="GO:0006357">
    <property type="term" value="P:regulation of transcription by RNA polymerase II"/>
    <property type="evidence" value="ECO:0007669"/>
    <property type="project" value="InterPro"/>
</dbReference>
<feature type="coiled-coil region" evidence="11">
    <location>
        <begin position="160"/>
        <end position="187"/>
    </location>
</feature>
<dbReference type="SUPFAM" id="SSF140718">
    <property type="entry name" value="Mediator hinge subcomplex-like"/>
    <property type="match status" value="1"/>
</dbReference>
<accession>A0AAV9UZG7</accession>
<evidence type="ECO:0000256" key="10">
    <source>
        <dbReference type="RuleBase" id="RU364060"/>
    </source>
</evidence>
<evidence type="ECO:0000256" key="12">
    <source>
        <dbReference type="SAM" id="MobiDB-lite"/>
    </source>
</evidence>